<reference evidence="5" key="1">
    <citation type="submission" date="2021-03" db="EMBL/GenBank/DDBJ databases">
        <title>Chromosome level genome of the anhydrobiotic midge Polypedilum vanderplanki.</title>
        <authorList>
            <person name="Yoshida Y."/>
            <person name="Kikawada T."/>
            <person name="Gusev O."/>
        </authorList>
    </citation>
    <scope>NUCLEOTIDE SEQUENCE</scope>
    <source>
        <strain evidence="5">NIAS01</strain>
        <tissue evidence="5">Whole body or cell culture</tissue>
    </source>
</reference>
<evidence type="ECO:0000256" key="3">
    <source>
        <dbReference type="SAM" id="SignalP"/>
    </source>
</evidence>
<evidence type="ECO:0000256" key="2">
    <source>
        <dbReference type="ARBA" id="ARBA00024195"/>
    </source>
</evidence>
<dbReference type="PANTHER" id="PTHR24250">
    <property type="entry name" value="CHYMOTRYPSIN-RELATED"/>
    <property type="match status" value="1"/>
</dbReference>
<keyword evidence="3" id="KW-0732">Signal</keyword>
<feature type="signal peptide" evidence="3">
    <location>
        <begin position="1"/>
        <end position="17"/>
    </location>
</feature>
<dbReference type="PRINTS" id="PR00722">
    <property type="entry name" value="CHYMOTRYPSIN"/>
</dbReference>
<dbReference type="Gene3D" id="2.40.10.10">
    <property type="entry name" value="Trypsin-like serine proteases"/>
    <property type="match status" value="1"/>
</dbReference>
<dbReference type="Proteomes" id="UP001107558">
    <property type="component" value="Chromosome 4"/>
</dbReference>
<evidence type="ECO:0000259" key="4">
    <source>
        <dbReference type="PROSITE" id="PS50240"/>
    </source>
</evidence>
<dbReference type="OrthoDB" id="5565075at2759"/>
<protein>
    <recommendedName>
        <fullName evidence="4">Peptidase S1 domain-containing protein</fullName>
    </recommendedName>
</protein>
<dbReference type="Pfam" id="PF00089">
    <property type="entry name" value="Trypsin"/>
    <property type="match status" value="1"/>
</dbReference>
<dbReference type="GO" id="GO:0004252">
    <property type="term" value="F:serine-type endopeptidase activity"/>
    <property type="evidence" value="ECO:0007669"/>
    <property type="project" value="InterPro"/>
</dbReference>
<gene>
    <name evidence="5" type="ORF">PVAND_016488</name>
</gene>
<dbReference type="PROSITE" id="PS50240">
    <property type="entry name" value="TRYPSIN_DOM"/>
    <property type="match status" value="1"/>
</dbReference>
<feature type="chain" id="PRO_5039912991" description="Peptidase S1 domain-containing protein" evidence="3">
    <location>
        <begin position="18"/>
        <end position="284"/>
    </location>
</feature>
<keyword evidence="6" id="KW-1185">Reference proteome</keyword>
<dbReference type="AlphaFoldDB" id="A0A9J6BGF0"/>
<dbReference type="InterPro" id="IPR001314">
    <property type="entry name" value="Peptidase_S1A"/>
</dbReference>
<evidence type="ECO:0000313" key="5">
    <source>
        <dbReference type="EMBL" id="KAG5668550.1"/>
    </source>
</evidence>
<dbReference type="SMART" id="SM00020">
    <property type="entry name" value="Tryp_SPc"/>
    <property type="match status" value="1"/>
</dbReference>
<dbReference type="EMBL" id="JADBJN010000004">
    <property type="protein sequence ID" value="KAG5668550.1"/>
    <property type="molecule type" value="Genomic_DNA"/>
</dbReference>
<evidence type="ECO:0000256" key="1">
    <source>
        <dbReference type="ARBA" id="ARBA00023157"/>
    </source>
</evidence>
<dbReference type="InterPro" id="IPR001254">
    <property type="entry name" value="Trypsin_dom"/>
</dbReference>
<organism evidence="5 6">
    <name type="scientific">Polypedilum vanderplanki</name>
    <name type="common">Sleeping chironomid midge</name>
    <dbReference type="NCBI Taxonomy" id="319348"/>
    <lineage>
        <taxon>Eukaryota</taxon>
        <taxon>Metazoa</taxon>
        <taxon>Ecdysozoa</taxon>
        <taxon>Arthropoda</taxon>
        <taxon>Hexapoda</taxon>
        <taxon>Insecta</taxon>
        <taxon>Pterygota</taxon>
        <taxon>Neoptera</taxon>
        <taxon>Endopterygota</taxon>
        <taxon>Diptera</taxon>
        <taxon>Nematocera</taxon>
        <taxon>Chironomoidea</taxon>
        <taxon>Chironomidae</taxon>
        <taxon>Chironominae</taxon>
        <taxon>Polypedilum</taxon>
        <taxon>Polypedilum</taxon>
    </lineage>
</organism>
<comment type="caution">
    <text evidence="5">The sequence shown here is derived from an EMBL/GenBank/DDBJ whole genome shotgun (WGS) entry which is preliminary data.</text>
</comment>
<sequence length="284" mass="31263">MKVVVAILLLAIASASAEIIGHFEGHVVHHFKLQIPSDTSIYDFERDSRIINGSDAQIGQFPFVARLSIVRTTSGSTCSGSLISPQYGLSASHCVTPNPETITNIGFLIGTVNRNVPGTTVNTNEFWFVEQPATLVRDLSMFRFAQPIQETPAIGFIRLPARSQQYYEWIGWPVTLIGWGRDNTGAGAIHKQFAQFRVLANSVCSTRFTEYELCYVDDGTMSMSQPGDSGGPVIAFENGIMTQVGVHAGRRTVSGITFHSAVRLSHAFFLNWIETYSGIRIRDN</sequence>
<proteinExistence type="inferred from homology"/>
<comment type="similarity">
    <text evidence="2">Belongs to the peptidase S1 family. CLIP subfamily.</text>
</comment>
<name>A0A9J6BGF0_POLVA</name>
<keyword evidence="1" id="KW-1015">Disulfide bond</keyword>
<accession>A0A9J6BGF0</accession>
<dbReference type="PROSITE" id="PS00134">
    <property type="entry name" value="TRYPSIN_HIS"/>
    <property type="match status" value="1"/>
</dbReference>
<dbReference type="GO" id="GO:0006508">
    <property type="term" value="P:proteolysis"/>
    <property type="evidence" value="ECO:0007669"/>
    <property type="project" value="InterPro"/>
</dbReference>
<dbReference type="InterPro" id="IPR018114">
    <property type="entry name" value="TRYPSIN_HIS"/>
</dbReference>
<feature type="domain" description="Peptidase S1" evidence="4">
    <location>
        <begin position="50"/>
        <end position="278"/>
    </location>
</feature>
<dbReference type="InterPro" id="IPR043504">
    <property type="entry name" value="Peptidase_S1_PA_chymotrypsin"/>
</dbReference>
<dbReference type="SUPFAM" id="SSF50494">
    <property type="entry name" value="Trypsin-like serine proteases"/>
    <property type="match status" value="1"/>
</dbReference>
<dbReference type="InterPro" id="IPR009003">
    <property type="entry name" value="Peptidase_S1_PA"/>
</dbReference>
<evidence type="ECO:0000313" key="6">
    <source>
        <dbReference type="Proteomes" id="UP001107558"/>
    </source>
</evidence>